<proteinExistence type="predicted"/>
<evidence type="ECO:0000313" key="2">
    <source>
        <dbReference type="Proteomes" id="UP000184476"/>
    </source>
</evidence>
<dbReference type="Proteomes" id="UP000184476">
    <property type="component" value="Unassembled WGS sequence"/>
</dbReference>
<sequence length="52" mass="5878">MKKSPLIGAVEMIGDCIDGKQKVKNKINKMLKPNTNHLHQYLNENVMVSLRG</sequence>
<evidence type="ECO:0000313" key="1">
    <source>
        <dbReference type="EMBL" id="SHE37985.1"/>
    </source>
</evidence>
<organism evidence="1 2">
    <name type="scientific">Seinonella peptonophila</name>
    <dbReference type="NCBI Taxonomy" id="112248"/>
    <lineage>
        <taxon>Bacteria</taxon>
        <taxon>Bacillati</taxon>
        <taxon>Bacillota</taxon>
        <taxon>Bacilli</taxon>
        <taxon>Bacillales</taxon>
        <taxon>Thermoactinomycetaceae</taxon>
        <taxon>Seinonella</taxon>
    </lineage>
</organism>
<dbReference type="EMBL" id="FQVL01000001">
    <property type="protein sequence ID" value="SHE37985.1"/>
    <property type="molecule type" value="Genomic_DNA"/>
</dbReference>
<reference evidence="1 2" key="1">
    <citation type="submission" date="2016-11" db="EMBL/GenBank/DDBJ databases">
        <authorList>
            <person name="Jaros S."/>
            <person name="Januszkiewicz K."/>
            <person name="Wedrychowicz H."/>
        </authorList>
    </citation>
    <scope>NUCLEOTIDE SEQUENCE [LARGE SCALE GENOMIC DNA]</scope>
    <source>
        <strain evidence="1 2">DSM 44666</strain>
    </source>
</reference>
<dbReference type="STRING" id="112248.SAMN05444392_101244"/>
<dbReference type="AlphaFoldDB" id="A0A1M4T0P0"/>
<protein>
    <submittedName>
        <fullName evidence="1">Uncharacterized protein</fullName>
    </submittedName>
</protein>
<gene>
    <name evidence="1" type="ORF">SAMN05444392_101244</name>
</gene>
<accession>A0A1M4T0P0</accession>
<keyword evidence="2" id="KW-1185">Reference proteome</keyword>
<name>A0A1M4T0P0_9BACL</name>